<keyword evidence="7" id="KW-1185">Reference proteome</keyword>
<feature type="transmembrane region" description="Helical" evidence="5">
    <location>
        <begin position="179"/>
        <end position="195"/>
    </location>
</feature>
<dbReference type="SUPFAM" id="SSF144091">
    <property type="entry name" value="Rhomboid-like"/>
    <property type="match status" value="1"/>
</dbReference>
<dbReference type="Pfam" id="PF20401">
    <property type="entry name" value="Rhomboid_2"/>
    <property type="match status" value="1"/>
</dbReference>
<comment type="caution">
    <text evidence="6">The sequence shown here is derived from an EMBL/GenBank/DDBJ whole genome shotgun (WGS) entry which is preliminary data.</text>
</comment>
<organism evidence="6 7">
    <name type="scientific">Streptomyces chumphonensis</name>
    <dbReference type="NCBI Taxonomy" id="1214925"/>
    <lineage>
        <taxon>Bacteria</taxon>
        <taxon>Bacillati</taxon>
        <taxon>Actinomycetota</taxon>
        <taxon>Actinomycetes</taxon>
        <taxon>Kitasatosporales</taxon>
        <taxon>Streptomycetaceae</taxon>
        <taxon>Streptomyces</taxon>
    </lineage>
</organism>
<evidence type="ECO:0000256" key="3">
    <source>
        <dbReference type="ARBA" id="ARBA00022989"/>
    </source>
</evidence>
<evidence type="ECO:0000313" key="7">
    <source>
        <dbReference type="Proteomes" id="UP000632289"/>
    </source>
</evidence>
<accession>A0A927F1U4</accession>
<feature type="transmembrane region" description="Helical" evidence="5">
    <location>
        <begin position="155"/>
        <end position="173"/>
    </location>
</feature>
<keyword evidence="3 5" id="KW-1133">Transmembrane helix</keyword>
<proteinExistence type="predicted"/>
<gene>
    <name evidence="6" type="ORF">IF129_19275</name>
</gene>
<evidence type="ECO:0000256" key="2">
    <source>
        <dbReference type="ARBA" id="ARBA00022692"/>
    </source>
</evidence>
<dbReference type="Gene3D" id="1.20.1540.10">
    <property type="entry name" value="Rhomboid-like"/>
    <property type="match status" value="1"/>
</dbReference>
<dbReference type="AlphaFoldDB" id="A0A927F1U4"/>
<dbReference type="GO" id="GO:0016020">
    <property type="term" value="C:membrane"/>
    <property type="evidence" value="ECO:0007669"/>
    <property type="project" value="UniProtKB-SubCell"/>
</dbReference>
<sequence>MARLLPDPKGTPFTFCYLLLLVATTLLTEFGDPEVVGRWLAGSSTDVQNLSKEPLFVLVASAMFYNGPLLAPVAFGFVFALTGLERRVGGWRTAAVFVAGHVLATLATQLTVAAAVALDHLPESSLSRLDYGISCGVLACAGALAGVLRVVWARWLLLGALATLVVADLVTLKDPVTDWSHLLALLTGIALWLPLRRYQRQGSAAHPHPA</sequence>
<protein>
    <submittedName>
        <fullName evidence="6">Uncharacterized protein</fullName>
    </submittedName>
</protein>
<reference evidence="6" key="1">
    <citation type="submission" date="2020-09" db="EMBL/GenBank/DDBJ databases">
        <title>Secondary metabolite and genome analysis of marine Streptomyces chumphonensis KK1-2T.</title>
        <authorList>
            <person name="Phongsopitanun W."/>
            <person name="Kanchanasin P."/>
            <person name="Pittayakhajonwut P."/>
            <person name="Suwanborirux K."/>
            <person name="Tanasupawat S."/>
        </authorList>
    </citation>
    <scope>NUCLEOTIDE SEQUENCE</scope>
    <source>
        <strain evidence="6">KK1-2</strain>
    </source>
</reference>
<evidence type="ECO:0000256" key="5">
    <source>
        <dbReference type="SAM" id="Phobius"/>
    </source>
</evidence>
<evidence type="ECO:0000313" key="6">
    <source>
        <dbReference type="EMBL" id="MBD3933686.1"/>
    </source>
</evidence>
<dbReference type="Proteomes" id="UP000632289">
    <property type="component" value="Unassembled WGS sequence"/>
</dbReference>
<keyword evidence="2 5" id="KW-0812">Transmembrane</keyword>
<evidence type="ECO:0000256" key="4">
    <source>
        <dbReference type="ARBA" id="ARBA00023136"/>
    </source>
</evidence>
<feature type="transmembrane region" description="Helical" evidence="5">
    <location>
        <begin position="55"/>
        <end position="82"/>
    </location>
</feature>
<dbReference type="EMBL" id="JACXYU010000011">
    <property type="protein sequence ID" value="MBD3933686.1"/>
    <property type="molecule type" value="Genomic_DNA"/>
</dbReference>
<comment type="subcellular location">
    <subcellularLocation>
        <location evidence="1">Membrane</location>
        <topology evidence="1">Multi-pass membrane protein</topology>
    </subcellularLocation>
</comment>
<keyword evidence="4 5" id="KW-0472">Membrane</keyword>
<name>A0A927F1U4_9ACTN</name>
<evidence type="ECO:0000256" key="1">
    <source>
        <dbReference type="ARBA" id="ARBA00004141"/>
    </source>
</evidence>
<dbReference type="InterPro" id="IPR035952">
    <property type="entry name" value="Rhomboid-like_sf"/>
</dbReference>
<dbReference type="InterPro" id="IPR046862">
    <property type="entry name" value="Rhomboid_2"/>
</dbReference>
<feature type="transmembrane region" description="Helical" evidence="5">
    <location>
        <begin position="94"/>
        <end position="117"/>
    </location>
</feature>
<feature type="transmembrane region" description="Helical" evidence="5">
    <location>
        <begin position="129"/>
        <end position="148"/>
    </location>
</feature>